<name>A0ABD1YPQ5_9MARC</name>
<protein>
    <submittedName>
        <fullName evidence="1">Uncharacterized protein</fullName>
    </submittedName>
</protein>
<keyword evidence="2" id="KW-1185">Reference proteome</keyword>
<evidence type="ECO:0000313" key="2">
    <source>
        <dbReference type="Proteomes" id="UP001605036"/>
    </source>
</evidence>
<evidence type="ECO:0000313" key="1">
    <source>
        <dbReference type="EMBL" id="KAL2632764.1"/>
    </source>
</evidence>
<dbReference type="EMBL" id="JBHFFA010000003">
    <property type="protein sequence ID" value="KAL2632764.1"/>
    <property type="molecule type" value="Genomic_DNA"/>
</dbReference>
<gene>
    <name evidence="1" type="ORF">R1flu_004243</name>
</gene>
<dbReference type="AlphaFoldDB" id="A0ABD1YPQ5"/>
<proteinExistence type="predicted"/>
<accession>A0ABD1YPQ5</accession>
<reference evidence="1 2" key="1">
    <citation type="submission" date="2024-09" db="EMBL/GenBank/DDBJ databases">
        <title>Chromosome-scale assembly of Riccia fluitans.</title>
        <authorList>
            <person name="Paukszto L."/>
            <person name="Sawicki J."/>
            <person name="Karawczyk K."/>
            <person name="Piernik-Szablinska J."/>
            <person name="Szczecinska M."/>
            <person name="Mazdziarz M."/>
        </authorList>
    </citation>
    <scope>NUCLEOTIDE SEQUENCE [LARGE SCALE GENOMIC DNA]</scope>
    <source>
        <strain evidence="1">Rf_01</strain>
        <tissue evidence="1">Aerial parts of the thallus</tissue>
    </source>
</reference>
<dbReference type="Proteomes" id="UP001605036">
    <property type="component" value="Unassembled WGS sequence"/>
</dbReference>
<comment type="caution">
    <text evidence="1">The sequence shown here is derived from an EMBL/GenBank/DDBJ whole genome shotgun (WGS) entry which is preliminary data.</text>
</comment>
<sequence>MPFVPFGPVQTSAGCRRGYGPKSRSISCLPFHLNNEIRRGDWTLHMVLYEFLKRKPMMRKAAKKEE</sequence>
<organism evidence="1 2">
    <name type="scientific">Riccia fluitans</name>
    <dbReference type="NCBI Taxonomy" id="41844"/>
    <lineage>
        <taxon>Eukaryota</taxon>
        <taxon>Viridiplantae</taxon>
        <taxon>Streptophyta</taxon>
        <taxon>Embryophyta</taxon>
        <taxon>Marchantiophyta</taxon>
        <taxon>Marchantiopsida</taxon>
        <taxon>Marchantiidae</taxon>
        <taxon>Marchantiales</taxon>
        <taxon>Ricciaceae</taxon>
        <taxon>Riccia</taxon>
    </lineage>
</organism>